<dbReference type="OrthoDB" id="10485723at2759"/>
<dbReference type="PROSITE" id="PS51752">
    <property type="entry name" value="JACALIN_LECTIN"/>
    <property type="match status" value="1"/>
</dbReference>
<dbReference type="Gene3D" id="2.100.10.30">
    <property type="entry name" value="Jacalin-like lectin domain"/>
    <property type="match status" value="1"/>
</dbReference>
<evidence type="ECO:0000256" key="2">
    <source>
        <dbReference type="ARBA" id="ARBA00022734"/>
    </source>
</evidence>
<evidence type="ECO:0000313" key="4">
    <source>
        <dbReference type="EMBL" id="KAF7123667.1"/>
    </source>
</evidence>
<keyword evidence="5" id="KW-1185">Reference proteome</keyword>
<reference evidence="4" key="1">
    <citation type="submission" date="2019-11" db="EMBL/GenBank/DDBJ databases">
        <authorList>
            <person name="Liu Y."/>
            <person name="Hou J."/>
            <person name="Li T.-Q."/>
            <person name="Guan C.-H."/>
            <person name="Wu X."/>
            <person name="Wu H.-Z."/>
            <person name="Ling F."/>
            <person name="Zhang R."/>
            <person name="Shi X.-G."/>
            <person name="Ren J.-P."/>
            <person name="Chen E.-F."/>
            <person name="Sun J.-M."/>
        </authorList>
    </citation>
    <scope>NUCLEOTIDE SEQUENCE</scope>
    <source>
        <strain evidence="4">Adult_tree_wgs_1</strain>
        <tissue evidence="4">Leaves</tissue>
    </source>
</reference>
<evidence type="ECO:0000259" key="3">
    <source>
        <dbReference type="PROSITE" id="PS51752"/>
    </source>
</evidence>
<comment type="caution">
    <text evidence="4">The sequence shown here is derived from an EMBL/GenBank/DDBJ whole genome shotgun (WGS) entry which is preliminary data.</text>
</comment>
<protein>
    <recommendedName>
        <fullName evidence="3">Jacalin-type lectin domain-containing protein</fullName>
    </recommendedName>
</protein>
<comment type="similarity">
    <text evidence="1">Belongs to the jacalin lectin family.</text>
</comment>
<dbReference type="Pfam" id="PF01419">
    <property type="entry name" value="Jacalin"/>
    <property type="match status" value="1"/>
</dbReference>
<evidence type="ECO:0000313" key="5">
    <source>
        <dbReference type="Proteomes" id="UP000626092"/>
    </source>
</evidence>
<sequence length="132" mass="13842">MYVVLAVGSEIWTARQPIVEGIIHRIIDALWGFASRGLGRLWRLIAAPVLLDQGPASNIGEEGAITLGPWGGSGGGYWAYKLDAAPIMQITLGYGLGIDSILITSKSHDGNVIGCSDRFGGPGGEYTATVSL</sequence>
<feature type="domain" description="Jacalin-type lectin" evidence="3">
    <location>
        <begin position="64"/>
        <end position="132"/>
    </location>
</feature>
<dbReference type="InterPro" id="IPR001229">
    <property type="entry name" value="Jacalin-like_lectin_dom"/>
</dbReference>
<dbReference type="GO" id="GO:0030246">
    <property type="term" value="F:carbohydrate binding"/>
    <property type="evidence" value="ECO:0007669"/>
    <property type="project" value="UniProtKB-KW"/>
</dbReference>
<dbReference type="SUPFAM" id="SSF51101">
    <property type="entry name" value="Mannose-binding lectins"/>
    <property type="match status" value="1"/>
</dbReference>
<name>A0A834G262_RHOSS</name>
<keyword evidence="2" id="KW-0430">Lectin</keyword>
<dbReference type="EMBL" id="WJXA01000012">
    <property type="protein sequence ID" value="KAF7123667.1"/>
    <property type="molecule type" value="Genomic_DNA"/>
</dbReference>
<proteinExistence type="inferred from homology"/>
<gene>
    <name evidence="4" type="ORF">RHSIM_Rhsim12G0019400</name>
</gene>
<organism evidence="4 5">
    <name type="scientific">Rhododendron simsii</name>
    <name type="common">Sims's rhododendron</name>
    <dbReference type="NCBI Taxonomy" id="118357"/>
    <lineage>
        <taxon>Eukaryota</taxon>
        <taxon>Viridiplantae</taxon>
        <taxon>Streptophyta</taxon>
        <taxon>Embryophyta</taxon>
        <taxon>Tracheophyta</taxon>
        <taxon>Spermatophyta</taxon>
        <taxon>Magnoliopsida</taxon>
        <taxon>eudicotyledons</taxon>
        <taxon>Gunneridae</taxon>
        <taxon>Pentapetalae</taxon>
        <taxon>asterids</taxon>
        <taxon>Ericales</taxon>
        <taxon>Ericaceae</taxon>
        <taxon>Ericoideae</taxon>
        <taxon>Rhodoreae</taxon>
        <taxon>Rhododendron</taxon>
    </lineage>
</organism>
<dbReference type="InterPro" id="IPR036404">
    <property type="entry name" value="Jacalin-like_lectin_dom_sf"/>
</dbReference>
<evidence type="ECO:0000256" key="1">
    <source>
        <dbReference type="ARBA" id="ARBA00006568"/>
    </source>
</evidence>
<accession>A0A834G262</accession>
<dbReference type="Proteomes" id="UP000626092">
    <property type="component" value="Unassembled WGS sequence"/>
</dbReference>
<dbReference type="AlphaFoldDB" id="A0A834G262"/>